<evidence type="ECO:0000313" key="3">
    <source>
        <dbReference type="EMBL" id="KRG17797.1"/>
    </source>
</evidence>
<dbReference type="OrthoDB" id="5648409at2"/>
<dbReference type="RefSeq" id="WP_057625192.1">
    <property type="nucleotide sequence ID" value="NZ_LKHV02000001.1"/>
</dbReference>
<dbReference type="GO" id="GO:0016887">
    <property type="term" value="F:ATP hydrolysis activity"/>
    <property type="evidence" value="ECO:0007669"/>
    <property type="project" value="InterPro"/>
</dbReference>
<comment type="caution">
    <text evidence="3">The sequence shown here is derived from an EMBL/GenBank/DDBJ whole genome shotgun (WGS) entry which is preliminary data.</text>
</comment>
<dbReference type="InterPro" id="IPR007730">
    <property type="entry name" value="SPOR-like_dom"/>
</dbReference>
<feature type="domain" description="SPOR" evidence="2">
    <location>
        <begin position="397"/>
        <end position="476"/>
    </location>
</feature>
<evidence type="ECO:0000256" key="1">
    <source>
        <dbReference type="SAM" id="Phobius"/>
    </source>
</evidence>
<dbReference type="InterPro" id="IPR052026">
    <property type="entry name" value="ExeA_AAA_ATPase_DNA-bind"/>
</dbReference>
<dbReference type="Proteomes" id="UP000051494">
    <property type="component" value="Unassembled WGS sequence"/>
</dbReference>
<dbReference type="InterPro" id="IPR049945">
    <property type="entry name" value="AAA_22"/>
</dbReference>
<dbReference type="Pfam" id="PF13401">
    <property type="entry name" value="AAA_22"/>
    <property type="match status" value="1"/>
</dbReference>
<feature type="transmembrane region" description="Helical" evidence="1">
    <location>
        <begin position="242"/>
        <end position="264"/>
    </location>
</feature>
<evidence type="ECO:0000313" key="5">
    <source>
        <dbReference type="Proteomes" id="UP000051494"/>
    </source>
</evidence>
<gene>
    <name evidence="4" type="ORF">CC99x_011810</name>
    <name evidence="3" type="ORF">CC99x_02092</name>
</gene>
<accession>A0A0Q9YAU4</accession>
<reference evidence="4" key="3">
    <citation type="submission" date="2021-06" db="EMBL/GenBank/DDBJ databases">
        <title>Genomic Description and Analysis of Intracellular Bacteria, Candidatus Berkiella cookevillensis and Candidatus Berkiella aquae.</title>
        <authorList>
            <person name="Kidane D.T."/>
            <person name="Mehari Y.T."/>
            <person name="Rice F.C."/>
            <person name="Arivett B.A."/>
            <person name="Farone A.L."/>
            <person name="Berk S.G."/>
            <person name="Farone M.B."/>
        </authorList>
    </citation>
    <scope>NUCLEOTIDE SEQUENCE</scope>
    <source>
        <strain evidence="4">CC99</strain>
    </source>
</reference>
<dbReference type="InterPro" id="IPR036680">
    <property type="entry name" value="SPOR-like_sf"/>
</dbReference>
<keyword evidence="1" id="KW-0812">Transmembrane</keyword>
<organism evidence="3">
    <name type="scientific">Candidatus Berkiella cookevillensis</name>
    <dbReference type="NCBI Taxonomy" id="437022"/>
    <lineage>
        <taxon>Bacteria</taxon>
        <taxon>Pseudomonadati</taxon>
        <taxon>Pseudomonadota</taxon>
        <taxon>Gammaproteobacteria</taxon>
        <taxon>Candidatus Berkiellales</taxon>
        <taxon>Candidatus Berkiellaceae</taxon>
        <taxon>Candidatus Berkiella</taxon>
    </lineage>
</organism>
<dbReference type="Pfam" id="PF05036">
    <property type="entry name" value="SPOR"/>
    <property type="match status" value="1"/>
</dbReference>
<keyword evidence="1" id="KW-1133">Transmembrane helix</keyword>
<dbReference type="PANTHER" id="PTHR35894:SF1">
    <property type="entry name" value="PHOSPHORIBULOKINASE _ URIDINE KINASE FAMILY"/>
    <property type="match status" value="1"/>
</dbReference>
<dbReference type="PROSITE" id="PS51724">
    <property type="entry name" value="SPOR"/>
    <property type="match status" value="1"/>
</dbReference>
<sequence length="489" mass="53626">MENQPLKKPTPRVALWQQQAELLAHLCQFSQNVLCVVAPHNSGKTEFIQYFLDLPLPRLYKHALYSEQKTVDAMMQKIAQLFNLPWDKQSTLPLQVEADGIAQHQDSTWVLLVDDADFMSPECLKALLQLSQTDLEPRRQLHIILFGQPELEQTLAQDEFQSIIKGHSHTLELAQASIDTVKRAATMPPTVKKNTLADLDEDGLFEHQSDHIFQEPVSRKTAKPHGVNMATKTLSLDRARQMLVHPIALGALAGVGLGIIYLSLNPMDDAEWQNPPTQAAQLAEVNWETSSQPLNIKVLSASREAMTNASAVQEGNATTQTNANQAPILAATDNNSSGVATTAVVSDVTAADKAATVSKTAAAVDLKTVAPAIPVSKQATAKPATKTLLSAENKLLNANAKFYTLQLMGGKNQASIKQFINTHKIADKAYTYRKQVKGDLWYVVVLGEYPSKESAQKAIQTLPPALRQNVKPWVRSIESVQQEINSAQG</sequence>
<keyword evidence="5" id="KW-1185">Reference proteome</keyword>
<dbReference type="EMBL" id="LKHV02000001">
    <property type="protein sequence ID" value="MCS5709581.1"/>
    <property type="molecule type" value="Genomic_DNA"/>
</dbReference>
<dbReference type="AlphaFoldDB" id="A0A0Q9YAU4"/>
<reference evidence="3" key="1">
    <citation type="submission" date="2015-09" db="EMBL/GenBank/DDBJ databases">
        <title>Draft Genome Sequences of Two Novel Amoeba-resistant Intranuclear Bacteria, Candidatus Berkiella cookevillensis and Candidatus Berkiella aquae.</title>
        <authorList>
            <person name="Mehari Y.T."/>
            <person name="Arivett B.A."/>
            <person name="Farone A.L."/>
            <person name="Gunderson J.H."/>
            <person name="Farone M.B."/>
        </authorList>
    </citation>
    <scope>NUCLEOTIDE SEQUENCE [LARGE SCALE GENOMIC DNA]</scope>
    <source>
        <strain evidence="3">CC99</strain>
    </source>
</reference>
<dbReference type="STRING" id="437022.CC99x_02092"/>
<reference evidence="4" key="2">
    <citation type="journal article" date="2016" name="Genome Announc.">
        <title>Draft Genome Sequences of Two Novel Amoeba-Resistant Intranuclear Bacteria, 'Candidatus Berkiella cookevillensis' and 'Candidatus Berkiella aquae'.</title>
        <authorList>
            <person name="Mehari Y.T."/>
            <person name="Arivett B.A."/>
            <person name="Farone A.L."/>
            <person name="Gunderson J.H."/>
            <person name="Farone M.B."/>
        </authorList>
    </citation>
    <scope>NUCLEOTIDE SEQUENCE</scope>
    <source>
        <strain evidence="4">CC99</strain>
    </source>
</reference>
<dbReference type="GO" id="GO:0042834">
    <property type="term" value="F:peptidoglycan binding"/>
    <property type="evidence" value="ECO:0007669"/>
    <property type="project" value="InterPro"/>
</dbReference>
<proteinExistence type="predicted"/>
<protein>
    <submittedName>
        <fullName evidence="4">AAA family ATPase</fullName>
    </submittedName>
</protein>
<dbReference type="Gene3D" id="3.30.70.1070">
    <property type="entry name" value="Sporulation related repeat"/>
    <property type="match status" value="1"/>
</dbReference>
<dbReference type="InterPro" id="IPR027417">
    <property type="entry name" value="P-loop_NTPase"/>
</dbReference>
<name>A0A0Q9YAU4_9GAMM</name>
<keyword evidence="1" id="KW-0472">Membrane</keyword>
<dbReference type="EMBL" id="LKHV01000012">
    <property type="protein sequence ID" value="KRG17797.1"/>
    <property type="molecule type" value="Genomic_DNA"/>
</dbReference>
<dbReference type="SUPFAM" id="SSF52540">
    <property type="entry name" value="P-loop containing nucleoside triphosphate hydrolases"/>
    <property type="match status" value="1"/>
</dbReference>
<dbReference type="SUPFAM" id="SSF110997">
    <property type="entry name" value="Sporulation related repeat"/>
    <property type="match status" value="1"/>
</dbReference>
<evidence type="ECO:0000259" key="2">
    <source>
        <dbReference type="PROSITE" id="PS51724"/>
    </source>
</evidence>
<evidence type="ECO:0000313" key="4">
    <source>
        <dbReference type="EMBL" id="MCS5709581.1"/>
    </source>
</evidence>
<dbReference type="PANTHER" id="PTHR35894">
    <property type="entry name" value="GENERAL SECRETION PATHWAY PROTEIN A-RELATED"/>
    <property type="match status" value="1"/>
</dbReference>